<organism evidence="2 3">
    <name type="scientific">Iodidimonas gelatinilytica</name>
    <dbReference type="NCBI Taxonomy" id="1236966"/>
    <lineage>
        <taxon>Bacteria</taxon>
        <taxon>Pseudomonadati</taxon>
        <taxon>Pseudomonadota</taxon>
        <taxon>Alphaproteobacteria</taxon>
        <taxon>Iodidimonadales</taxon>
        <taxon>Iodidimonadaceae</taxon>
        <taxon>Iodidimonas</taxon>
    </lineage>
</organism>
<gene>
    <name evidence="2" type="ORF">JCM17845_06600</name>
</gene>
<protein>
    <submittedName>
        <fullName evidence="2">Uncharacterized protein</fullName>
    </submittedName>
</protein>
<keyword evidence="1" id="KW-0812">Transmembrane</keyword>
<dbReference type="AlphaFoldDB" id="A0A5A7MW31"/>
<name>A0A5A7MW31_9PROT</name>
<reference evidence="2 3" key="1">
    <citation type="submission" date="2019-09" db="EMBL/GenBank/DDBJ databases">
        <title>NBRP : Genome information of microbial organism related human and environment.</title>
        <authorList>
            <person name="Hattori M."/>
            <person name="Oshima K."/>
            <person name="Inaba H."/>
            <person name="Suda W."/>
            <person name="Sakamoto M."/>
            <person name="Iino T."/>
            <person name="Kitahara M."/>
            <person name="Oshida Y."/>
            <person name="Iida T."/>
            <person name="Kudo T."/>
            <person name="Itoh T."/>
            <person name="Ohkuma M."/>
        </authorList>
    </citation>
    <scope>NUCLEOTIDE SEQUENCE [LARGE SCALE GENOMIC DNA]</scope>
    <source>
        <strain evidence="2 3">Mie-1</strain>
    </source>
</reference>
<accession>A0A5A7MW31</accession>
<evidence type="ECO:0000256" key="1">
    <source>
        <dbReference type="SAM" id="Phobius"/>
    </source>
</evidence>
<comment type="caution">
    <text evidence="2">The sequence shown here is derived from an EMBL/GenBank/DDBJ whole genome shotgun (WGS) entry which is preliminary data.</text>
</comment>
<sequence length="111" mass="12333">MGKALHSGQMNTRISYLRYGLIVVFVVLSAVIFTVWTVHSTYRDAHVRMRYDMAATASSITHGLRALELVISTVAEHVAASAERRTGNPIFKPLWRVYRKCAPSPSSVPMG</sequence>
<dbReference type="RefSeq" id="WP_150001800.1">
    <property type="nucleotide sequence ID" value="NZ_BKCM01000002.1"/>
</dbReference>
<keyword evidence="1" id="KW-1133">Transmembrane helix</keyword>
<proteinExistence type="predicted"/>
<dbReference type="Proteomes" id="UP000325187">
    <property type="component" value="Unassembled WGS sequence"/>
</dbReference>
<feature type="transmembrane region" description="Helical" evidence="1">
    <location>
        <begin position="16"/>
        <end position="38"/>
    </location>
</feature>
<keyword evidence="1" id="KW-0472">Membrane</keyword>
<keyword evidence="3" id="KW-1185">Reference proteome</keyword>
<dbReference type="EMBL" id="BKCM01000002">
    <property type="protein sequence ID" value="GER00037.1"/>
    <property type="molecule type" value="Genomic_DNA"/>
</dbReference>
<evidence type="ECO:0000313" key="3">
    <source>
        <dbReference type="Proteomes" id="UP000325187"/>
    </source>
</evidence>
<evidence type="ECO:0000313" key="2">
    <source>
        <dbReference type="EMBL" id="GER00037.1"/>
    </source>
</evidence>